<keyword evidence="2" id="KW-1185">Reference proteome</keyword>
<dbReference type="EMBL" id="CP001291">
    <property type="protein sequence ID" value="ACK69038.1"/>
    <property type="molecule type" value="Genomic_DNA"/>
</dbReference>
<protein>
    <submittedName>
        <fullName evidence="1">Uncharacterized protein</fullName>
    </submittedName>
</protein>
<dbReference type="HOGENOM" id="CLU_2751047_0_0_3"/>
<organism evidence="1 2">
    <name type="scientific">Gloeothece citriformis (strain PCC 7424)</name>
    <name type="common">Cyanothece sp. (strain PCC 7424)</name>
    <dbReference type="NCBI Taxonomy" id="65393"/>
    <lineage>
        <taxon>Bacteria</taxon>
        <taxon>Bacillati</taxon>
        <taxon>Cyanobacteriota</taxon>
        <taxon>Cyanophyceae</taxon>
        <taxon>Oscillatoriophycideae</taxon>
        <taxon>Chroococcales</taxon>
        <taxon>Aphanothecaceae</taxon>
        <taxon>Gloeothece</taxon>
        <taxon>Gloeothece citriformis</taxon>
    </lineage>
</organism>
<evidence type="ECO:0000313" key="1">
    <source>
        <dbReference type="EMBL" id="ACK69038.1"/>
    </source>
</evidence>
<sequence>MIQDIMEKIESYEFSAILGIASSFQVFKQIMSKQEIVIELTKNINNSPENQWLVFQRTVALSQKKIDSQT</sequence>
<dbReference type="AlphaFoldDB" id="B7KEL3"/>
<dbReference type="RefSeq" id="WP_012597985.1">
    <property type="nucleotide sequence ID" value="NC_011729.1"/>
</dbReference>
<dbReference type="Proteomes" id="UP000002384">
    <property type="component" value="Chromosome"/>
</dbReference>
<reference evidence="2" key="1">
    <citation type="journal article" date="2011" name="MBio">
        <title>Novel metabolic attributes of the genus Cyanothece, comprising a group of unicellular nitrogen-fixing Cyanobacteria.</title>
        <authorList>
            <person name="Bandyopadhyay A."/>
            <person name="Elvitigala T."/>
            <person name="Welsh E."/>
            <person name="Stockel J."/>
            <person name="Liberton M."/>
            <person name="Min H."/>
            <person name="Sherman L.A."/>
            <person name="Pakrasi H.B."/>
        </authorList>
    </citation>
    <scope>NUCLEOTIDE SEQUENCE [LARGE SCALE GENOMIC DNA]</scope>
    <source>
        <strain evidence="2">PCC 7424</strain>
    </source>
</reference>
<evidence type="ECO:0000313" key="2">
    <source>
        <dbReference type="Proteomes" id="UP000002384"/>
    </source>
</evidence>
<name>B7KEL3_GLOC7</name>
<proteinExistence type="predicted"/>
<accession>B7KEL3</accession>
<dbReference type="KEGG" id="cyc:PCC7424_0576"/>
<gene>
    <name evidence="1" type="ordered locus">PCC7424_0576</name>
</gene>